<comment type="function">
    <text evidence="9">Activator of cell division through the inhibition of FtsZ GTPase activity, therefore promoting FtsZ assembly into bundles of protofilaments necessary for the formation of the division Z ring. It is recruited early at mid-cell but it is not essential for cell division.</text>
</comment>
<keyword evidence="7" id="KW-0717">Septation</keyword>
<evidence type="ECO:0000256" key="7">
    <source>
        <dbReference type="ARBA" id="ARBA00023210"/>
    </source>
</evidence>
<gene>
    <name evidence="12" type="ORF">O0V09_05320</name>
</gene>
<reference evidence="12 13" key="1">
    <citation type="submission" date="2022-12" db="EMBL/GenBank/DDBJ databases">
        <title>Dasania phycosphaerae sp. nov., isolated from particulate material of the south coast of Korea.</title>
        <authorList>
            <person name="Jiang Y."/>
        </authorList>
    </citation>
    <scope>NUCLEOTIDE SEQUENCE [LARGE SCALE GENOMIC DNA]</scope>
    <source>
        <strain evidence="12 13">GY-19</strain>
    </source>
</reference>
<dbReference type="PANTHER" id="PTHR34981">
    <property type="entry name" value="CELL DIVISION PROTEIN ZAPA"/>
    <property type="match status" value="1"/>
</dbReference>
<dbReference type="EMBL" id="JAPTGG010000003">
    <property type="protein sequence ID" value="MCZ0864608.1"/>
    <property type="molecule type" value="Genomic_DNA"/>
</dbReference>
<organism evidence="12 13">
    <name type="scientific">Dasania phycosphaerae</name>
    <dbReference type="NCBI Taxonomy" id="2950436"/>
    <lineage>
        <taxon>Bacteria</taxon>
        <taxon>Pseudomonadati</taxon>
        <taxon>Pseudomonadota</taxon>
        <taxon>Gammaproteobacteria</taxon>
        <taxon>Cellvibrionales</taxon>
        <taxon>Spongiibacteraceae</taxon>
        <taxon>Dasania</taxon>
    </lineage>
</organism>
<dbReference type="Proteomes" id="UP001069090">
    <property type="component" value="Unassembled WGS sequence"/>
</dbReference>
<comment type="similarity">
    <text evidence="2">Belongs to the ZapA family. Type 1 subfamily.</text>
</comment>
<dbReference type="GO" id="GO:0000921">
    <property type="term" value="P:septin ring assembly"/>
    <property type="evidence" value="ECO:0007669"/>
    <property type="project" value="TreeGrafter"/>
</dbReference>
<dbReference type="RefSeq" id="WP_258330760.1">
    <property type="nucleotide sequence ID" value="NZ_JAPTGG010000003.1"/>
</dbReference>
<evidence type="ECO:0000256" key="2">
    <source>
        <dbReference type="ARBA" id="ARBA00010074"/>
    </source>
</evidence>
<dbReference type="Pfam" id="PF05164">
    <property type="entry name" value="ZapA"/>
    <property type="match status" value="1"/>
</dbReference>
<dbReference type="InterPro" id="IPR042233">
    <property type="entry name" value="Cell_div_ZapA_N"/>
</dbReference>
<keyword evidence="8" id="KW-0131">Cell cycle</keyword>
<proteinExistence type="inferred from homology"/>
<comment type="subcellular location">
    <subcellularLocation>
        <location evidence="1">Cytoplasm</location>
    </subcellularLocation>
</comment>
<dbReference type="Gene3D" id="1.20.5.50">
    <property type="match status" value="1"/>
</dbReference>
<dbReference type="InterPro" id="IPR036192">
    <property type="entry name" value="Cell_div_ZapA-like_sf"/>
</dbReference>
<name>A0A9J6RK52_9GAMM</name>
<comment type="subunit">
    <text evidence="10">Homodimer. Interacts with FtsZ.</text>
</comment>
<dbReference type="InterPro" id="IPR007838">
    <property type="entry name" value="Cell_div_ZapA-like"/>
</dbReference>
<evidence type="ECO:0000256" key="9">
    <source>
        <dbReference type="ARBA" id="ARBA00024910"/>
    </source>
</evidence>
<evidence type="ECO:0000256" key="8">
    <source>
        <dbReference type="ARBA" id="ARBA00023306"/>
    </source>
</evidence>
<evidence type="ECO:0000313" key="12">
    <source>
        <dbReference type="EMBL" id="MCZ0864608.1"/>
    </source>
</evidence>
<sequence>MSSNGTVTVKILGKDYQIACPEGQEQALQQSAAYLDQKMAGIRKSGKVLGVERIAVMAALNISHELLENGPQTGAASKANSDQINKLGNKIDEALHRFRQLDIG</sequence>
<keyword evidence="5 12" id="KW-0132">Cell division</keyword>
<evidence type="ECO:0000256" key="5">
    <source>
        <dbReference type="ARBA" id="ARBA00022618"/>
    </source>
</evidence>
<dbReference type="GO" id="GO:0032153">
    <property type="term" value="C:cell division site"/>
    <property type="evidence" value="ECO:0007669"/>
    <property type="project" value="TreeGrafter"/>
</dbReference>
<dbReference type="GO" id="GO:0000917">
    <property type="term" value="P:division septum assembly"/>
    <property type="evidence" value="ECO:0007669"/>
    <property type="project" value="UniProtKB-KW"/>
</dbReference>
<evidence type="ECO:0000256" key="10">
    <source>
        <dbReference type="ARBA" id="ARBA00026068"/>
    </source>
</evidence>
<dbReference type="PANTHER" id="PTHR34981:SF1">
    <property type="entry name" value="CELL DIVISION PROTEIN ZAPA"/>
    <property type="match status" value="1"/>
</dbReference>
<dbReference type="Gene3D" id="3.30.160.880">
    <property type="entry name" value="Cell division protein ZapA protomer, N-terminal domain"/>
    <property type="match status" value="1"/>
</dbReference>
<evidence type="ECO:0000313" key="13">
    <source>
        <dbReference type="Proteomes" id="UP001069090"/>
    </source>
</evidence>
<keyword evidence="6" id="KW-0175">Coiled coil</keyword>
<dbReference type="GO" id="GO:0005829">
    <property type="term" value="C:cytosol"/>
    <property type="evidence" value="ECO:0007669"/>
    <property type="project" value="TreeGrafter"/>
</dbReference>
<evidence type="ECO:0000256" key="6">
    <source>
        <dbReference type="ARBA" id="ARBA00023054"/>
    </source>
</evidence>
<protein>
    <recommendedName>
        <fullName evidence="3">Cell division protein ZapA</fullName>
    </recommendedName>
    <alternativeName>
        <fullName evidence="11">Z ring-associated protein ZapA</fullName>
    </alternativeName>
</protein>
<evidence type="ECO:0000256" key="1">
    <source>
        <dbReference type="ARBA" id="ARBA00004496"/>
    </source>
</evidence>
<comment type="caution">
    <text evidence="12">The sequence shown here is derived from an EMBL/GenBank/DDBJ whole genome shotgun (WGS) entry which is preliminary data.</text>
</comment>
<keyword evidence="4" id="KW-0963">Cytoplasm</keyword>
<evidence type="ECO:0000256" key="11">
    <source>
        <dbReference type="ARBA" id="ARBA00033158"/>
    </source>
</evidence>
<evidence type="ECO:0000256" key="3">
    <source>
        <dbReference type="ARBA" id="ARBA00015195"/>
    </source>
</evidence>
<accession>A0A9J6RK52</accession>
<dbReference type="GO" id="GO:0043093">
    <property type="term" value="P:FtsZ-dependent cytokinesis"/>
    <property type="evidence" value="ECO:0007669"/>
    <property type="project" value="TreeGrafter"/>
</dbReference>
<dbReference type="GO" id="GO:0030428">
    <property type="term" value="C:cell septum"/>
    <property type="evidence" value="ECO:0007669"/>
    <property type="project" value="TreeGrafter"/>
</dbReference>
<evidence type="ECO:0000256" key="4">
    <source>
        <dbReference type="ARBA" id="ARBA00022490"/>
    </source>
</evidence>
<dbReference type="AlphaFoldDB" id="A0A9J6RK52"/>
<keyword evidence="13" id="KW-1185">Reference proteome</keyword>
<dbReference type="SUPFAM" id="SSF102829">
    <property type="entry name" value="Cell division protein ZapA-like"/>
    <property type="match status" value="1"/>
</dbReference>